<keyword evidence="2" id="KW-1185">Reference proteome</keyword>
<protein>
    <recommendedName>
        <fullName evidence="3">Peptidase M41 domain-containing protein</fullName>
    </recommendedName>
</protein>
<organism evidence="1 2">
    <name type="scientific">Bradyrhizobium macuxiense</name>
    <dbReference type="NCBI Taxonomy" id="1755647"/>
    <lineage>
        <taxon>Bacteria</taxon>
        <taxon>Pseudomonadati</taxon>
        <taxon>Pseudomonadota</taxon>
        <taxon>Alphaproteobacteria</taxon>
        <taxon>Hyphomicrobiales</taxon>
        <taxon>Nitrobacteraceae</taxon>
        <taxon>Bradyrhizobium</taxon>
    </lineage>
</organism>
<dbReference type="Gene3D" id="1.20.58.760">
    <property type="entry name" value="Peptidase M41"/>
    <property type="match status" value="1"/>
</dbReference>
<proteinExistence type="predicted"/>
<sequence length="122" mass="13204">MTIVGVDGVRGRVSGAFDDLDSDADYFNRIVVLVAGHIGEKHHLGESKGLKGSDRRKVDDCAACLADNANARSLIVRAAEIEAEHLLRKHEQAFRSLIDALLARSVLSGGQVTEIIERETPV</sequence>
<dbReference type="SUPFAM" id="SSF140990">
    <property type="entry name" value="FtsH protease domain-like"/>
    <property type="match status" value="1"/>
</dbReference>
<evidence type="ECO:0000313" key="2">
    <source>
        <dbReference type="Proteomes" id="UP000057737"/>
    </source>
</evidence>
<accession>A0A120FQZ7</accession>
<dbReference type="InterPro" id="IPR037219">
    <property type="entry name" value="Peptidase_M41-like"/>
</dbReference>
<evidence type="ECO:0008006" key="3">
    <source>
        <dbReference type="Google" id="ProtNLM"/>
    </source>
</evidence>
<dbReference type="EMBL" id="LNCU01000031">
    <property type="protein sequence ID" value="KWV59342.1"/>
    <property type="molecule type" value="Genomic_DNA"/>
</dbReference>
<dbReference type="AlphaFoldDB" id="A0A120FQZ7"/>
<evidence type="ECO:0000313" key="1">
    <source>
        <dbReference type="EMBL" id="KWV59342.1"/>
    </source>
</evidence>
<dbReference type="GO" id="GO:0005524">
    <property type="term" value="F:ATP binding"/>
    <property type="evidence" value="ECO:0007669"/>
    <property type="project" value="InterPro"/>
</dbReference>
<dbReference type="GO" id="GO:0006508">
    <property type="term" value="P:proteolysis"/>
    <property type="evidence" value="ECO:0007669"/>
    <property type="project" value="InterPro"/>
</dbReference>
<gene>
    <name evidence="1" type="ORF">AS156_31480</name>
</gene>
<dbReference type="GO" id="GO:0004176">
    <property type="term" value="F:ATP-dependent peptidase activity"/>
    <property type="evidence" value="ECO:0007669"/>
    <property type="project" value="InterPro"/>
</dbReference>
<comment type="caution">
    <text evidence="1">The sequence shown here is derived from an EMBL/GenBank/DDBJ whole genome shotgun (WGS) entry which is preliminary data.</text>
</comment>
<dbReference type="Proteomes" id="UP000057737">
    <property type="component" value="Unassembled WGS sequence"/>
</dbReference>
<dbReference type="GO" id="GO:0004222">
    <property type="term" value="F:metalloendopeptidase activity"/>
    <property type="evidence" value="ECO:0007669"/>
    <property type="project" value="InterPro"/>
</dbReference>
<name>A0A120FQZ7_9BRAD</name>
<reference evidence="1 2" key="1">
    <citation type="submission" date="2015-11" db="EMBL/GenBank/DDBJ databases">
        <title>Draft Genome Sequence of the Strain BR 10303 (Bradyrhizobium sp.) isolated from nodules of Centrolobium paraense.</title>
        <authorList>
            <person name="Zelli J.E."/>
            <person name="Simoes-Araujo J.L."/>
            <person name="Barauna A.C."/>
            <person name="Silva K."/>
        </authorList>
    </citation>
    <scope>NUCLEOTIDE SEQUENCE [LARGE SCALE GENOMIC DNA]</scope>
    <source>
        <strain evidence="1 2">BR 10303</strain>
    </source>
</reference>